<dbReference type="SUPFAM" id="SSF51735">
    <property type="entry name" value="NAD(P)-binding Rossmann-fold domains"/>
    <property type="match status" value="1"/>
</dbReference>
<evidence type="ECO:0000313" key="3">
    <source>
        <dbReference type="EMBL" id="UTD01132.1"/>
    </source>
</evidence>
<evidence type="ECO:0008006" key="5">
    <source>
        <dbReference type="Google" id="ProtNLM"/>
    </source>
</evidence>
<dbReference type="AlphaFoldDB" id="A0A9Q9BHQ3"/>
<dbReference type="Pfam" id="PF02558">
    <property type="entry name" value="ApbA"/>
    <property type="match status" value="1"/>
</dbReference>
<dbReference type="InterPro" id="IPR013830">
    <property type="entry name" value="SGNH_hydro"/>
</dbReference>
<dbReference type="Pfam" id="PF13472">
    <property type="entry name" value="Lipase_GDSL_2"/>
    <property type="match status" value="1"/>
</dbReference>
<dbReference type="CDD" id="cd00229">
    <property type="entry name" value="SGNH_hydrolase"/>
    <property type="match status" value="1"/>
</dbReference>
<proteinExistence type="predicted"/>
<dbReference type="GO" id="GO:0016788">
    <property type="term" value="F:hydrolase activity, acting on ester bonds"/>
    <property type="evidence" value="ECO:0007669"/>
    <property type="project" value="UniProtKB-ARBA"/>
</dbReference>
<dbReference type="Gene3D" id="3.40.50.1110">
    <property type="entry name" value="SGNH hydrolase"/>
    <property type="match status" value="1"/>
</dbReference>
<evidence type="ECO:0000259" key="2">
    <source>
        <dbReference type="Pfam" id="PF13472"/>
    </source>
</evidence>
<dbReference type="InterPro" id="IPR036291">
    <property type="entry name" value="NAD(P)-bd_dom_sf"/>
</dbReference>
<feature type="domain" description="SGNH hydrolase-type esterase" evidence="2">
    <location>
        <begin position="304"/>
        <end position="460"/>
    </location>
</feature>
<dbReference type="SUPFAM" id="SSF52266">
    <property type="entry name" value="SGNH hydrolase"/>
    <property type="match status" value="1"/>
</dbReference>
<reference evidence="3" key="1">
    <citation type="submission" date="2020-04" db="EMBL/GenBank/DDBJ databases">
        <title>Comparative genomics of oral phylogroup-2 Treponema strains.</title>
        <authorList>
            <person name="Zeng H."/>
            <person name="Chan Y.K."/>
            <person name="Watt R.M."/>
        </authorList>
    </citation>
    <scope>NUCLEOTIDE SEQUENCE</scope>
    <source>
        <strain evidence="3">OMZ 905</strain>
    </source>
</reference>
<dbReference type="InterPro" id="IPR013332">
    <property type="entry name" value="KPR_N"/>
</dbReference>
<dbReference type="Gene3D" id="3.40.50.720">
    <property type="entry name" value="NAD(P)-binding Rossmann-like Domain"/>
    <property type="match status" value="1"/>
</dbReference>
<evidence type="ECO:0000259" key="1">
    <source>
        <dbReference type="Pfam" id="PF02558"/>
    </source>
</evidence>
<name>A0A9Q9BHQ3_TREDN</name>
<dbReference type="Proteomes" id="UP001056981">
    <property type="component" value="Chromosome"/>
</dbReference>
<dbReference type="EMBL" id="CP051635">
    <property type="protein sequence ID" value="UTD01132.1"/>
    <property type="molecule type" value="Genomic_DNA"/>
</dbReference>
<protein>
    <recommendedName>
        <fullName evidence="5">Lipase/acylhydrolase, GDSL family</fullName>
    </recommendedName>
</protein>
<gene>
    <name evidence="3" type="ORF">E4N86_10690</name>
</gene>
<evidence type="ECO:0000313" key="4">
    <source>
        <dbReference type="Proteomes" id="UP001056981"/>
    </source>
</evidence>
<accession>A0A9Q9BHQ3</accession>
<sequence length="531" mass="60292">MKLLIYGAGVIGSLYAAAFAETGYDTTVYARGKKLETLKTRGLLYEKNGKQYKAKVKVIDALQNDDIYDFIFLTVKENQVHTALEELRPNGSPNIVTMVNTLEPYADWERLCGKGRIVPAFPGAGGSYEDGVLKADFTPPLIQATTFAEIGGNTSERLKKLAALFKTAGVPYRIVKDMHGWQLYHLALVVPIADAYYKAKNPEEVWKEADIMNDTARQIKNNFQKLYRSGVKLSPPKIHLLRLLPAPILQAIFTQVFKSRFGNLFMYRHSMKAPDEMRQLHSQLYQYLAAIPTNHNQRGMRLICIGDSLTFGNVGYSYIHFLNKKIHAVNKGKNGDTLRGAYGRLKKIIDKPLHGGGTFILGIGTNDILLPYLKSLSLFWFLTMNLRCKIKRCIENDDIFEHEYDRLLHLCSEKNKRVIVFGMPLINLKNFPHEKTVQRNAVIKRLAQKYNYSFIDIYELQKETLLPDKRTYTWKHGFAFRLIDAVIMKLLPFCKDGFAKARGLNASVDGVHFNSASAKILAAEIEKAVLR</sequence>
<dbReference type="InterPro" id="IPR036514">
    <property type="entry name" value="SGNH_hydro_sf"/>
</dbReference>
<organism evidence="3 4">
    <name type="scientific">Treponema denticola</name>
    <dbReference type="NCBI Taxonomy" id="158"/>
    <lineage>
        <taxon>Bacteria</taxon>
        <taxon>Pseudomonadati</taxon>
        <taxon>Spirochaetota</taxon>
        <taxon>Spirochaetia</taxon>
        <taxon>Spirochaetales</taxon>
        <taxon>Treponemataceae</taxon>
        <taxon>Treponema</taxon>
    </lineage>
</organism>
<feature type="domain" description="Ketopantoate reductase N-terminal" evidence="1">
    <location>
        <begin position="4"/>
        <end position="120"/>
    </location>
</feature>